<proteinExistence type="inferred from homology"/>
<dbReference type="Proteomes" id="UP001228044">
    <property type="component" value="Unassembled WGS sequence"/>
</dbReference>
<evidence type="ECO:0000313" key="4">
    <source>
        <dbReference type="Proteomes" id="UP001228044"/>
    </source>
</evidence>
<gene>
    <name evidence="3" type="ORF">QWJ38_01645</name>
</gene>
<dbReference type="CDD" id="cd08894">
    <property type="entry name" value="SRPBCC_CalC_Aha1-like_1"/>
    <property type="match status" value="1"/>
</dbReference>
<comment type="caution">
    <text evidence="3">The sequence shown here is derived from an EMBL/GenBank/DDBJ whole genome shotgun (WGS) entry which is preliminary data.</text>
</comment>
<dbReference type="RefSeq" id="WP_290357296.1">
    <property type="nucleotide sequence ID" value="NZ_JAUHHC010000001.1"/>
</dbReference>
<feature type="domain" description="Activator of Hsp90 ATPase homologue 1/2-like C-terminal" evidence="2">
    <location>
        <begin position="21"/>
        <end position="146"/>
    </location>
</feature>
<name>A0ABT8DKM9_9BURK</name>
<reference evidence="3 4" key="1">
    <citation type="submission" date="2023-06" db="EMBL/GenBank/DDBJ databases">
        <title>Pelomonas sp. PFR6 16S ribosomal RNA gene Genome sequencing and assembly.</title>
        <authorList>
            <person name="Woo H."/>
        </authorList>
    </citation>
    <scope>NUCLEOTIDE SEQUENCE [LARGE SCALE GENOMIC DNA]</scope>
    <source>
        <strain evidence="3 4">PFR6</strain>
    </source>
</reference>
<organism evidence="3 4">
    <name type="scientific">Roseateles violae</name>
    <dbReference type="NCBI Taxonomy" id="3058042"/>
    <lineage>
        <taxon>Bacteria</taxon>
        <taxon>Pseudomonadati</taxon>
        <taxon>Pseudomonadota</taxon>
        <taxon>Betaproteobacteria</taxon>
        <taxon>Burkholderiales</taxon>
        <taxon>Sphaerotilaceae</taxon>
        <taxon>Roseateles</taxon>
    </lineage>
</organism>
<dbReference type="InterPro" id="IPR013538">
    <property type="entry name" value="ASHA1/2-like_C"/>
</dbReference>
<dbReference type="InterPro" id="IPR023393">
    <property type="entry name" value="START-like_dom_sf"/>
</dbReference>
<protein>
    <submittedName>
        <fullName evidence="3">SRPBCC family protein</fullName>
    </submittedName>
</protein>
<dbReference type="SUPFAM" id="SSF55961">
    <property type="entry name" value="Bet v1-like"/>
    <property type="match status" value="1"/>
</dbReference>
<evidence type="ECO:0000259" key="2">
    <source>
        <dbReference type="Pfam" id="PF08327"/>
    </source>
</evidence>
<dbReference type="Gene3D" id="3.30.530.20">
    <property type="match status" value="1"/>
</dbReference>
<dbReference type="Pfam" id="PF08327">
    <property type="entry name" value="AHSA1"/>
    <property type="match status" value="1"/>
</dbReference>
<evidence type="ECO:0000256" key="1">
    <source>
        <dbReference type="ARBA" id="ARBA00006817"/>
    </source>
</evidence>
<keyword evidence="4" id="KW-1185">Reference proteome</keyword>
<accession>A0ABT8DKM9</accession>
<sequence>MSAMNESPSAGREFVHQRLIAAPPAQVFAALLDPARLARWWGPDGFSSSFELFEPREGGRWRFVMHGPDGRDYPNESVFTEWRANERVVIEHVSGHHFFLTISFEPAPEGQTLVGWQQRFDTAEHAAQIAAIVVPANEQNLDRLSAEVLGAR</sequence>
<evidence type="ECO:0000313" key="3">
    <source>
        <dbReference type="EMBL" id="MDN3918971.1"/>
    </source>
</evidence>
<comment type="similarity">
    <text evidence="1">Belongs to the AHA1 family.</text>
</comment>
<dbReference type="EMBL" id="JAUHHC010000001">
    <property type="protein sequence ID" value="MDN3918971.1"/>
    <property type="molecule type" value="Genomic_DNA"/>
</dbReference>